<dbReference type="PANTHER" id="PTHR24215">
    <property type="entry name" value="RHO-GTPASE-ACTIVATING PROTEIN LRG1"/>
    <property type="match status" value="1"/>
</dbReference>
<gene>
    <name evidence="10" type="ORF">FFLO_01427</name>
</gene>
<comment type="subcellular location">
    <subcellularLocation>
        <location evidence="1">Nucleus</location>
    </subcellularLocation>
</comment>
<dbReference type="SMART" id="SM00132">
    <property type="entry name" value="LIM"/>
    <property type="match status" value="2"/>
</dbReference>
<feature type="region of interest" description="Disordered" evidence="8">
    <location>
        <begin position="165"/>
        <end position="244"/>
    </location>
</feature>
<dbReference type="GO" id="GO:0046872">
    <property type="term" value="F:metal ion binding"/>
    <property type="evidence" value="ECO:0007669"/>
    <property type="project" value="UniProtKB-KW"/>
</dbReference>
<keyword evidence="6" id="KW-0539">Nucleus</keyword>
<evidence type="ECO:0000313" key="11">
    <source>
        <dbReference type="Proteomes" id="UP000812966"/>
    </source>
</evidence>
<evidence type="ECO:0000256" key="2">
    <source>
        <dbReference type="ARBA" id="ARBA00022723"/>
    </source>
</evidence>
<dbReference type="GO" id="GO:0030036">
    <property type="term" value="P:actin cytoskeleton organization"/>
    <property type="evidence" value="ECO:0007669"/>
    <property type="project" value="TreeGrafter"/>
</dbReference>
<keyword evidence="3" id="KW-0677">Repeat</keyword>
<evidence type="ECO:0000313" key="10">
    <source>
        <dbReference type="EMBL" id="KAG7563119.1"/>
    </source>
</evidence>
<feature type="domain" description="LIM zinc-binding" evidence="9">
    <location>
        <begin position="6"/>
        <end position="67"/>
    </location>
</feature>
<dbReference type="PROSITE" id="PS00478">
    <property type="entry name" value="LIM_DOMAIN_1"/>
    <property type="match status" value="2"/>
</dbReference>
<evidence type="ECO:0000256" key="3">
    <source>
        <dbReference type="ARBA" id="ARBA00022737"/>
    </source>
</evidence>
<dbReference type="FunFam" id="2.10.110.10:FF:000001">
    <property type="entry name" value="Cysteine and glycine-rich protein 1"/>
    <property type="match status" value="2"/>
</dbReference>
<evidence type="ECO:0000259" key="9">
    <source>
        <dbReference type="PROSITE" id="PS50023"/>
    </source>
</evidence>
<dbReference type="Gene3D" id="2.10.110.10">
    <property type="entry name" value="Cysteine Rich Protein"/>
    <property type="match status" value="2"/>
</dbReference>
<dbReference type="SUPFAM" id="SSF57716">
    <property type="entry name" value="Glucocorticoid receptor-like (DNA-binding domain)"/>
    <property type="match status" value="4"/>
</dbReference>
<dbReference type="PROSITE" id="PS50023">
    <property type="entry name" value="LIM_DOMAIN_2"/>
    <property type="match status" value="2"/>
</dbReference>
<dbReference type="AlphaFoldDB" id="A0A8K0NSP0"/>
<keyword evidence="2 7" id="KW-0479">Metal-binding</keyword>
<comment type="caution">
    <text evidence="10">The sequence shown here is derived from an EMBL/GenBank/DDBJ whole genome shotgun (WGS) entry which is preliminary data.</text>
</comment>
<dbReference type="GO" id="GO:0005634">
    <property type="term" value="C:nucleus"/>
    <property type="evidence" value="ECO:0007669"/>
    <property type="project" value="UniProtKB-SubCell"/>
</dbReference>
<sequence length="331" mass="34554">MYGGTPTCPTCSRPVYHAEQIMGPGRNMYHKPCLVCSNCKTRVDPGALQEHDGKAYCRNCHRQLFSPRDLRSANVYTSSPSAGPSRPSAPSTPSRPSRTALPPSDLGSTPIKRSEGSYTSTQGTYRSVDEAVGATAGEGPGTDSEYAPFRIVPRSNPLALSSATSITAEASSPSIGTSGVTEKISTARAPPSVLPKPSNLTSSTQASFELPTKSDSHVTTSTPTTAPAKTSPMTPTRTPGRTYGSPASASIVRAGFGASPGPGGGGDVCPTCGKKVYLMEAVNALSRKWHKGCLKCTACKSTLDPNKLCDRDGSAYCKKCYHAQFGPVGIL</sequence>
<name>A0A8K0NSP0_9TREE</name>
<feature type="compositionally biased region" description="Low complexity" evidence="8">
    <location>
        <begin position="77"/>
        <end position="104"/>
    </location>
</feature>
<feature type="compositionally biased region" description="Low complexity" evidence="8">
    <location>
        <begin position="219"/>
        <end position="236"/>
    </location>
</feature>
<proteinExistence type="predicted"/>
<feature type="compositionally biased region" description="Polar residues" evidence="8">
    <location>
        <begin position="116"/>
        <end position="125"/>
    </location>
</feature>
<evidence type="ECO:0000256" key="6">
    <source>
        <dbReference type="ARBA" id="ARBA00023242"/>
    </source>
</evidence>
<dbReference type="Pfam" id="PF00412">
    <property type="entry name" value="LIM"/>
    <property type="match status" value="2"/>
</dbReference>
<feature type="compositionally biased region" description="Polar residues" evidence="8">
    <location>
        <begin position="198"/>
        <end position="207"/>
    </location>
</feature>
<reference evidence="10" key="1">
    <citation type="submission" date="2020-04" db="EMBL/GenBank/DDBJ databases">
        <title>Analysis of mating type loci in Filobasidium floriforme.</title>
        <authorList>
            <person name="Nowrousian M."/>
        </authorList>
    </citation>
    <scope>NUCLEOTIDE SEQUENCE</scope>
    <source>
        <strain evidence="10">CBS 6242</strain>
    </source>
</reference>
<evidence type="ECO:0000256" key="7">
    <source>
        <dbReference type="PROSITE-ProRule" id="PRU00125"/>
    </source>
</evidence>
<evidence type="ECO:0000256" key="5">
    <source>
        <dbReference type="ARBA" id="ARBA00023038"/>
    </source>
</evidence>
<dbReference type="Proteomes" id="UP000812966">
    <property type="component" value="Unassembled WGS sequence"/>
</dbReference>
<dbReference type="CDD" id="cd09326">
    <property type="entry name" value="LIM_CRP_like"/>
    <property type="match status" value="1"/>
</dbReference>
<feature type="domain" description="LIM zinc-binding" evidence="9">
    <location>
        <begin position="267"/>
        <end position="327"/>
    </location>
</feature>
<evidence type="ECO:0000256" key="1">
    <source>
        <dbReference type="ARBA" id="ARBA00004123"/>
    </source>
</evidence>
<keyword evidence="11" id="KW-1185">Reference proteome</keyword>
<dbReference type="EMBL" id="JABELV010000020">
    <property type="protein sequence ID" value="KAG7563119.1"/>
    <property type="molecule type" value="Genomic_DNA"/>
</dbReference>
<keyword evidence="4 7" id="KW-0862">Zinc</keyword>
<keyword evidence="5 7" id="KW-0440">LIM domain</keyword>
<protein>
    <recommendedName>
        <fullName evidence="9">LIM zinc-binding domain-containing protein</fullName>
    </recommendedName>
</protein>
<accession>A0A8K0NSP0</accession>
<dbReference type="CDD" id="cd09401">
    <property type="entry name" value="LIM_TLP_like"/>
    <property type="match status" value="1"/>
</dbReference>
<dbReference type="PANTHER" id="PTHR24215:SF35">
    <property type="entry name" value="MUSCLE LIM PROTEIN MLP84B"/>
    <property type="match status" value="1"/>
</dbReference>
<organism evidence="10 11">
    <name type="scientific">Filobasidium floriforme</name>
    <dbReference type="NCBI Taxonomy" id="5210"/>
    <lineage>
        <taxon>Eukaryota</taxon>
        <taxon>Fungi</taxon>
        <taxon>Dikarya</taxon>
        <taxon>Basidiomycota</taxon>
        <taxon>Agaricomycotina</taxon>
        <taxon>Tremellomycetes</taxon>
        <taxon>Filobasidiales</taxon>
        <taxon>Filobasidiaceae</taxon>
        <taxon>Filobasidium</taxon>
    </lineage>
</organism>
<feature type="compositionally biased region" description="Low complexity" evidence="8">
    <location>
        <begin position="165"/>
        <end position="175"/>
    </location>
</feature>
<dbReference type="GO" id="GO:0005737">
    <property type="term" value="C:cytoplasm"/>
    <property type="evidence" value="ECO:0007669"/>
    <property type="project" value="TreeGrafter"/>
</dbReference>
<evidence type="ECO:0000256" key="8">
    <source>
        <dbReference type="SAM" id="MobiDB-lite"/>
    </source>
</evidence>
<evidence type="ECO:0000256" key="4">
    <source>
        <dbReference type="ARBA" id="ARBA00022833"/>
    </source>
</evidence>
<dbReference type="InterPro" id="IPR001781">
    <property type="entry name" value="Znf_LIM"/>
</dbReference>
<feature type="region of interest" description="Disordered" evidence="8">
    <location>
        <begin position="71"/>
        <end position="126"/>
    </location>
</feature>
<dbReference type="GO" id="GO:0030695">
    <property type="term" value="F:GTPase regulator activity"/>
    <property type="evidence" value="ECO:0007669"/>
    <property type="project" value="UniProtKB-ARBA"/>
</dbReference>